<keyword evidence="2" id="KW-1133">Transmembrane helix</keyword>
<proteinExistence type="predicted"/>
<accession>A0A1F6DBV5</accession>
<comment type="caution">
    <text evidence="5">The sequence shown here is derived from an EMBL/GenBank/DDBJ whole genome shotgun (WGS) entry which is preliminary data.</text>
</comment>
<sequence>MHTRLFGVVIAAGILTVPTSSFAQVVITEVMYDLAEGPDSGREWIEVYNVGSAAVTLSDWSVFENGKSHKITAAAGGAALAPAAYAVIADNAQKFGTEHPAFAGQLFDSVFSLNNDGESIALRDKAGSEIDSIMYANSMGGNGTGDSLQKIEPAPGTAFSAGIPTPGAGAPAGGLVRTPPKEKKAATKKASSKSVKSAPAVGDSGPAIIGNADTSSDASARSQAASAAIADEPRRTPLWWLGTAAIAGIGAAGVGLARRARKTEWDIIEETP</sequence>
<dbReference type="SUPFAM" id="SSF74853">
    <property type="entry name" value="Lamin A/C globular tail domain"/>
    <property type="match status" value="1"/>
</dbReference>
<evidence type="ECO:0000313" key="5">
    <source>
        <dbReference type="EMBL" id="OGG58820.1"/>
    </source>
</evidence>
<feature type="region of interest" description="Disordered" evidence="1">
    <location>
        <begin position="163"/>
        <end position="216"/>
    </location>
</feature>
<dbReference type="Pfam" id="PF00932">
    <property type="entry name" value="LTD"/>
    <property type="match status" value="1"/>
</dbReference>
<dbReference type="InterPro" id="IPR001322">
    <property type="entry name" value="Lamin_tail_dom"/>
</dbReference>
<feature type="signal peptide" evidence="3">
    <location>
        <begin position="1"/>
        <end position="23"/>
    </location>
</feature>
<evidence type="ECO:0000256" key="2">
    <source>
        <dbReference type="SAM" id="Phobius"/>
    </source>
</evidence>
<evidence type="ECO:0000256" key="1">
    <source>
        <dbReference type="SAM" id="MobiDB-lite"/>
    </source>
</evidence>
<organism evidence="5 6">
    <name type="scientific">Candidatus Kaiserbacteria bacterium RIFCSPHIGHO2_01_FULL_56_24</name>
    <dbReference type="NCBI Taxonomy" id="1798487"/>
    <lineage>
        <taxon>Bacteria</taxon>
        <taxon>Candidatus Kaiseribacteriota</taxon>
    </lineage>
</organism>
<dbReference type="Proteomes" id="UP000176377">
    <property type="component" value="Unassembled WGS sequence"/>
</dbReference>
<reference evidence="5 6" key="1">
    <citation type="journal article" date="2016" name="Nat. Commun.">
        <title>Thousands of microbial genomes shed light on interconnected biogeochemical processes in an aquifer system.</title>
        <authorList>
            <person name="Anantharaman K."/>
            <person name="Brown C.T."/>
            <person name="Hug L.A."/>
            <person name="Sharon I."/>
            <person name="Castelle C.J."/>
            <person name="Probst A.J."/>
            <person name="Thomas B.C."/>
            <person name="Singh A."/>
            <person name="Wilkins M.J."/>
            <person name="Karaoz U."/>
            <person name="Brodie E.L."/>
            <person name="Williams K.H."/>
            <person name="Hubbard S.S."/>
            <person name="Banfield J.F."/>
        </authorList>
    </citation>
    <scope>NUCLEOTIDE SEQUENCE [LARGE SCALE GENOMIC DNA]</scope>
</reference>
<keyword evidence="2" id="KW-0472">Membrane</keyword>
<dbReference type="AlphaFoldDB" id="A0A1F6DBV5"/>
<feature type="domain" description="LTD" evidence="4">
    <location>
        <begin position="18"/>
        <end position="137"/>
    </location>
</feature>
<evidence type="ECO:0000259" key="4">
    <source>
        <dbReference type="PROSITE" id="PS51841"/>
    </source>
</evidence>
<evidence type="ECO:0000313" key="6">
    <source>
        <dbReference type="Proteomes" id="UP000176377"/>
    </source>
</evidence>
<dbReference type="EMBL" id="MFLA01000026">
    <property type="protein sequence ID" value="OGG58820.1"/>
    <property type="molecule type" value="Genomic_DNA"/>
</dbReference>
<gene>
    <name evidence="5" type="ORF">A2765_00365</name>
</gene>
<feature type="transmembrane region" description="Helical" evidence="2">
    <location>
        <begin position="238"/>
        <end position="257"/>
    </location>
</feature>
<feature type="chain" id="PRO_5009523787" description="LTD domain-containing protein" evidence="3">
    <location>
        <begin position="24"/>
        <end position="272"/>
    </location>
</feature>
<name>A0A1F6DBV5_9BACT</name>
<dbReference type="PROSITE" id="PS51841">
    <property type="entry name" value="LTD"/>
    <property type="match status" value="1"/>
</dbReference>
<evidence type="ECO:0000256" key="3">
    <source>
        <dbReference type="SAM" id="SignalP"/>
    </source>
</evidence>
<keyword evidence="3" id="KW-0732">Signal</keyword>
<keyword evidence="2" id="KW-0812">Transmembrane</keyword>
<dbReference type="InterPro" id="IPR036415">
    <property type="entry name" value="Lamin_tail_dom_sf"/>
</dbReference>
<protein>
    <recommendedName>
        <fullName evidence="4">LTD domain-containing protein</fullName>
    </recommendedName>
</protein>